<reference evidence="1" key="1">
    <citation type="submission" date="2020-05" db="EMBL/GenBank/DDBJ databases">
        <title>Large-scale comparative analyses of tick genomes elucidate their genetic diversity and vector capacities.</title>
        <authorList>
            <person name="Jia N."/>
            <person name="Wang J."/>
            <person name="Shi W."/>
            <person name="Du L."/>
            <person name="Sun Y."/>
            <person name="Zhan W."/>
            <person name="Jiang J."/>
            <person name="Wang Q."/>
            <person name="Zhang B."/>
            <person name="Ji P."/>
            <person name="Sakyi L.B."/>
            <person name="Cui X."/>
            <person name="Yuan T."/>
            <person name="Jiang B."/>
            <person name="Yang W."/>
            <person name="Lam T.T.-Y."/>
            <person name="Chang Q."/>
            <person name="Ding S."/>
            <person name="Wang X."/>
            <person name="Zhu J."/>
            <person name="Ruan X."/>
            <person name="Zhao L."/>
            <person name="Wei J."/>
            <person name="Que T."/>
            <person name="Du C."/>
            <person name="Cheng J."/>
            <person name="Dai P."/>
            <person name="Han X."/>
            <person name="Huang E."/>
            <person name="Gao Y."/>
            <person name="Liu J."/>
            <person name="Shao H."/>
            <person name="Ye R."/>
            <person name="Li L."/>
            <person name="Wei W."/>
            <person name="Wang X."/>
            <person name="Wang C."/>
            <person name="Yang T."/>
            <person name="Huo Q."/>
            <person name="Li W."/>
            <person name="Guo W."/>
            <person name="Chen H."/>
            <person name="Zhou L."/>
            <person name="Ni X."/>
            <person name="Tian J."/>
            <person name="Zhou Y."/>
            <person name="Sheng Y."/>
            <person name="Liu T."/>
            <person name="Pan Y."/>
            <person name="Xia L."/>
            <person name="Li J."/>
            <person name="Zhao F."/>
            <person name="Cao W."/>
        </authorList>
    </citation>
    <scope>NUCLEOTIDE SEQUENCE</scope>
    <source>
        <strain evidence="1">Hyas-2018</strain>
    </source>
</reference>
<comment type="caution">
    <text evidence="1">The sequence shown here is derived from an EMBL/GenBank/DDBJ whole genome shotgun (WGS) entry which is preliminary data.</text>
</comment>
<protein>
    <submittedName>
        <fullName evidence="1">Uncharacterized protein</fullName>
    </submittedName>
</protein>
<proteinExistence type="predicted"/>
<dbReference type="EMBL" id="CM023481">
    <property type="protein sequence ID" value="KAH6946911.1"/>
    <property type="molecule type" value="Genomic_DNA"/>
</dbReference>
<dbReference type="Proteomes" id="UP000821845">
    <property type="component" value="Chromosome 1"/>
</dbReference>
<sequence length="788" mass="88447">MRFLMGGLWSAHAPPSRVYKVMKRKGRLSAIQIRYAGAKGMLCVNPALPNKKLLCLRLKMQKFPCFISEYLAVVKVSAPPGLGYKTRIALPVDRARNKLGVVDTTGKLRYRECTELRSPQMQQQGSPKLTVIEGTVLVTKCPCRHQGDLGKVTAVNVPELHHVVDCIMFSAQGPRPHPNVMAGSDLDGDEYVVIWEKRLFFPRPNGTPMNFCDRNPVPNKEEITIEDMIEMCKYIKNDSIGIISNAHPAWADQEREGIHSLKCLSIAEKIIVCLYFAKNCKIAYLRREERPHLYPDSMEKGSHKAMYRSDRSLGDLYPTGLSLEAAVGNLGHRHVDPGQCRALAVPGWEDYREPALQALAEYNAKLCRILNYYGTVSEGEIMACMVNTFGTYHNAHSGKVNMEDLVGKMTTFLMVTTGDTFYVDCLKKEHSSYTSDREELQKKKLRRASAWYMVTYESSSENSFFSFPWCIADILIEILRSTGTQDRVWWPNILRWKISQVVENSDLEEDDCLAAGCDTFKTAFRIIEEWLNKGTLLGTHQPGAASIPGLCFNCLLGIYTEFLGSRKLAPLGEIVTKKRHAKMVSPTRQAKDGTTLVPLAEALNNRCVGRQNSTKKAPSEAWKIVDGAVEPLYLDESEDENDDPVMAGQDGHGDDHEQDLAPLLPCSLVLWCSLCTSLQMSATPSQTLARTLALASLWFPSCVGAWSSTGYRGKRVGLACVQIQRQEIFDNTYIIVTALGRDWQVWFLEELLLQCWLPRAIDCGDLEKFLIRNPEAGQTKLGSRRKHS</sequence>
<evidence type="ECO:0000313" key="2">
    <source>
        <dbReference type="Proteomes" id="UP000821845"/>
    </source>
</evidence>
<organism evidence="1 2">
    <name type="scientific">Hyalomma asiaticum</name>
    <name type="common">Tick</name>
    <dbReference type="NCBI Taxonomy" id="266040"/>
    <lineage>
        <taxon>Eukaryota</taxon>
        <taxon>Metazoa</taxon>
        <taxon>Ecdysozoa</taxon>
        <taxon>Arthropoda</taxon>
        <taxon>Chelicerata</taxon>
        <taxon>Arachnida</taxon>
        <taxon>Acari</taxon>
        <taxon>Parasitiformes</taxon>
        <taxon>Ixodida</taxon>
        <taxon>Ixodoidea</taxon>
        <taxon>Ixodidae</taxon>
        <taxon>Hyalomminae</taxon>
        <taxon>Hyalomma</taxon>
    </lineage>
</organism>
<gene>
    <name evidence="1" type="ORF">HPB50_016133</name>
</gene>
<keyword evidence="2" id="KW-1185">Reference proteome</keyword>
<name>A0ACB7TLD9_HYAAI</name>
<evidence type="ECO:0000313" key="1">
    <source>
        <dbReference type="EMBL" id="KAH6946911.1"/>
    </source>
</evidence>
<accession>A0ACB7TLD9</accession>